<dbReference type="Proteomes" id="UP000189933">
    <property type="component" value="Unassembled WGS sequence"/>
</dbReference>
<evidence type="ECO:0000313" key="3">
    <source>
        <dbReference type="Proteomes" id="UP000189933"/>
    </source>
</evidence>
<dbReference type="Pfam" id="PF18910">
    <property type="entry name" value="DUF5665"/>
    <property type="match status" value="1"/>
</dbReference>
<keyword evidence="1" id="KW-0472">Membrane</keyword>
<keyword evidence="1" id="KW-0812">Transmembrane</keyword>
<protein>
    <submittedName>
        <fullName evidence="2">Uncharacterized protein</fullName>
    </submittedName>
</protein>
<dbReference type="RefSeq" id="WP_078665062.1">
    <property type="nucleotide sequence ID" value="NZ_FUXM01000007.1"/>
</dbReference>
<proteinExistence type="predicted"/>
<name>A0A1T4NMF6_9FIRM</name>
<dbReference type="EMBL" id="FUXM01000007">
    <property type="protein sequence ID" value="SJZ80382.1"/>
    <property type="molecule type" value="Genomic_DNA"/>
</dbReference>
<dbReference type="AlphaFoldDB" id="A0A1T4NMF6"/>
<organism evidence="2 3">
    <name type="scientific">Carboxydocella sporoproducens DSM 16521</name>
    <dbReference type="NCBI Taxonomy" id="1121270"/>
    <lineage>
        <taxon>Bacteria</taxon>
        <taxon>Bacillati</taxon>
        <taxon>Bacillota</taxon>
        <taxon>Clostridia</taxon>
        <taxon>Eubacteriales</taxon>
        <taxon>Clostridiales Family XVI. Incertae Sedis</taxon>
        <taxon>Carboxydocella</taxon>
    </lineage>
</organism>
<dbReference type="OrthoDB" id="1634137at2"/>
<dbReference type="InterPro" id="IPR043723">
    <property type="entry name" value="DUF5665"/>
</dbReference>
<accession>A0A1T4NMF6</accession>
<evidence type="ECO:0000313" key="2">
    <source>
        <dbReference type="EMBL" id="SJZ80382.1"/>
    </source>
</evidence>
<feature type="transmembrane region" description="Helical" evidence="1">
    <location>
        <begin position="40"/>
        <end position="67"/>
    </location>
</feature>
<reference evidence="3" key="1">
    <citation type="submission" date="2017-02" db="EMBL/GenBank/DDBJ databases">
        <authorList>
            <person name="Varghese N."/>
            <person name="Submissions S."/>
        </authorList>
    </citation>
    <scope>NUCLEOTIDE SEQUENCE [LARGE SCALE GENOMIC DNA]</scope>
    <source>
        <strain evidence="3">DSM 16521</strain>
    </source>
</reference>
<keyword evidence="1" id="KW-1133">Transmembrane helix</keyword>
<sequence length="99" mass="11327">MTERETWARLERKIEELGLAMEKMKLAEYVELLRKPTRLLYLNFLAGIARGFGMAIGFALLGALLIYILRRLAILNLPLIGSFIAELVKIVQTQLQIRP</sequence>
<keyword evidence="3" id="KW-1185">Reference proteome</keyword>
<evidence type="ECO:0000256" key="1">
    <source>
        <dbReference type="SAM" id="Phobius"/>
    </source>
</evidence>
<feature type="transmembrane region" description="Helical" evidence="1">
    <location>
        <begin position="73"/>
        <end position="91"/>
    </location>
</feature>
<gene>
    <name evidence="2" type="ORF">SAMN02745885_00974</name>
</gene>